<dbReference type="EMBL" id="PKRZ01000001">
    <property type="protein sequence ID" value="PUA16214.1"/>
    <property type="molecule type" value="Genomic_DNA"/>
</dbReference>
<organism evidence="1 2">
    <name type="scientific">Lactococcus lactis subsp. lactis</name>
    <name type="common">Streptococcus lactis</name>
    <dbReference type="NCBI Taxonomy" id="1360"/>
    <lineage>
        <taxon>Bacteria</taxon>
        <taxon>Bacillati</taxon>
        <taxon>Bacillota</taxon>
        <taxon>Bacilli</taxon>
        <taxon>Lactobacillales</taxon>
        <taxon>Streptococcaceae</taxon>
        <taxon>Lactococcus</taxon>
    </lineage>
</organism>
<dbReference type="Proteomes" id="UP000234865">
    <property type="component" value="Unassembled WGS sequence"/>
</dbReference>
<gene>
    <name evidence="1" type="ORF">CYU10_002195</name>
</gene>
<dbReference type="AlphaFoldDB" id="A0A2R7Y099"/>
<proteinExistence type="predicted"/>
<protein>
    <submittedName>
        <fullName evidence="1">Uncharacterized protein</fullName>
    </submittedName>
</protein>
<reference evidence="2" key="1">
    <citation type="submission" date="2016-08" db="EMBL/GenBank/DDBJ databases">
        <title>Comparative genomics of Lactococcus lactis strain WFLU12 isolated from the gastrointestinal tract of wild olive flounder (Paralichythys olivaceus).</title>
        <authorList>
            <person name="Nguyen T.L."/>
            <person name="Kim D.-H."/>
        </authorList>
    </citation>
    <scope>NUCLEOTIDE SEQUENCE [LARGE SCALE GENOMIC DNA]</scope>
    <source>
        <strain evidence="2">WFLU12</strain>
    </source>
</reference>
<evidence type="ECO:0000313" key="1">
    <source>
        <dbReference type="EMBL" id="PUA16214.1"/>
    </source>
</evidence>
<sequence precursor="true">MIIKNKMVKRLISTFFMSLLLASMMLVIGAGKVYAQGSVSSTSLQVSADGSDYYIIGSDFYNHFVRPTTVDLAKNKVVYNKQILTVYNGRIDKWKMSFLNQDSSGQSWFKFLSYPEATKGDIKITYTTDGINYSDSKPSLEQLKGYMVELLKPIVYPDDANNQENDIEVSFQLSPDSDYILSNSNLNKQFIPFSGEY</sequence>
<evidence type="ECO:0000313" key="2">
    <source>
        <dbReference type="Proteomes" id="UP000234865"/>
    </source>
</evidence>
<accession>A0A2R7Y099</accession>
<name>A0A2R7Y099_LACLL</name>
<comment type="caution">
    <text evidence="1">The sequence shown here is derived from an EMBL/GenBank/DDBJ whole genome shotgun (WGS) entry which is preliminary data.</text>
</comment>